<sequence>MISRSILSLFLALVIRPMLATGASKGSLVGGWSPIKDLSDPQVKEIAVAESNKQSQAGLVLKSPVSGNRRDSSGFGVKLPAHGSGGKGADDKPLRGRAEKSPGKSTNGTRIQDNHPQPLATGSVYIQLVREVELQPMVVEERTFGDCVRDFPIIEASAKRAEVDRVERGSGL</sequence>
<proteinExistence type="predicted"/>
<evidence type="ECO:0000256" key="2">
    <source>
        <dbReference type="SAM" id="SignalP"/>
    </source>
</evidence>
<reference evidence="3" key="1">
    <citation type="journal article" date="2022" name="Plant J.">
        <title>Strategies of tolerance reflected in two North American maple genomes.</title>
        <authorList>
            <person name="McEvoy S.L."/>
            <person name="Sezen U.U."/>
            <person name="Trouern-Trend A."/>
            <person name="McMahon S.M."/>
            <person name="Schaberg P.G."/>
            <person name="Yang J."/>
            <person name="Wegrzyn J.L."/>
            <person name="Swenson N.G."/>
        </authorList>
    </citation>
    <scope>NUCLEOTIDE SEQUENCE</scope>
    <source>
        <strain evidence="3">91603</strain>
    </source>
</reference>
<evidence type="ECO:0000313" key="3">
    <source>
        <dbReference type="EMBL" id="KAI9160851.1"/>
    </source>
</evidence>
<reference evidence="3" key="2">
    <citation type="submission" date="2023-02" db="EMBL/GenBank/DDBJ databases">
        <authorList>
            <person name="Swenson N.G."/>
            <person name="Wegrzyn J.L."/>
            <person name="Mcevoy S.L."/>
        </authorList>
    </citation>
    <scope>NUCLEOTIDE SEQUENCE</scope>
    <source>
        <strain evidence="3">91603</strain>
        <tissue evidence="3">Leaf</tissue>
    </source>
</reference>
<evidence type="ECO:0000256" key="1">
    <source>
        <dbReference type="SAM" id="MobiDB-lite"/>
    </source>
</evidence>
<feature type="signal peptide" evidence="2">
    <location>
        <begin position="1"/>
        <end position="22"/>
    </location>
</feature>
<dbReference type="AlphaFoldDB" id="A0AAD5IED6"/>
<dbReference type="EMBL" id="JAJSOW010000106">
    <property type="protein sequence ID" value="KAI9160851.1"/>
    <property type="molecule type" value="Genomic_DNA"/>
</dbReference>
<keyword evidence="4" id="KW-1185">Reference proteome</keyword>
<evidence type="ECO:0000313" key="4">
    <source>
        <dbReference type="Proteomes" id="UP001064489"/>
    </source>
</evidence>
<organism evidence="3 4">
    <name type="scientific">Acer negundo</name>
    <name type="common">Box elder</name>
    <dbReference type="NCBI Taxonomy" id="4023"/>
    <lineage>
        <taxon>Eukaryota</taxon>
        <taxon>Viridiplantae</taxon>
        <taxon>Streptophyta</taxon>
        <taxon>Embryophyta</taxon>
        <taxon>Tracheophyta</taxon>
        <taxon>Spermatophyta</taxon>
        <taxon>Magnoliopsida</taxon>
        <taxon>eudicotyledons</taxon>
        <taxon>Gunneridae</taxon>
        <taxon>Pentapetalae</taxon>
        <taxon>rosids</taxon>
        <taxon>malvids</taxon>
        <taxon>Sapindales</taxon>
        <taxon>Sapindaceae</taxon>
        <taxon>Hippocastanoideae</taxon>
        <taxon>Acereae</taxon>
        <taxon>Acer</taxon>
    </lineage>
</organism>
<feature type="compositionally biased region" description="Polar residues" evidence="1">
    <location>
        <begin position="103"/>
        <end position="115"/>
    </location>
</feature>
<name>A0AAD5IED6_ACENE</name>
<dbReference type="Gene3D" id="3.10.450.10">
    <property type="match status" value="1"/>
</dbReference>
<feature type="chain" id="PRO_5042145928" evidence="2">
    <location>
        <begin position="23"/>
        <end position="172"/>
    </location>
</feature>
<comment type="caution">
    <text evidence="3">The sequence shown here is derived from an EMBL/GenBank/DDBJ whole genome shotgun (WGS) entry which is preliminary data.</text>
</comment>
<accession>A0AAD5IED6</accession>
<keyword evidence="2" id="KW-0732">Signal</keyword>
<dbReference type="Proteomes" id="UP001064489">
    <property type="component" value="Chromosome 2"/>
</dbReference>
<feature type="region of interest" description="Disordered" evidence="1">
    <location>
        <begin position="59"/>
        <end position="118"/>
    </location>
</feature>
<feature type="compositionally biased region" description="Basic and acidic residues" evidence="1">
    <location>
        <begin position="88"/>
        <end position="102"/>
    </location>
</feature>
<gene>
    <name evidence="3" type="ORF">LWI28_012091</name>
</gene>
<protein>
    <submittedName>
        <fullName evidence="3">Uncharacterized protein</fullName>
    </submittedName>
</protein>